<feature type="chain" id="PRO_5047501336" evidence="4">
    <location>
        <begin position="34"/>
        <end position="440"/>
    </location>
</feature>
<evidence type="ECO:0000313" key="6">
    <source>
        <dbReference type="Proteomes" id="UP001596380"/>
    </source>
</evidence>
<name>A0ABW2CBG3_9ACTN</name>
<protein>
    <submittedName>
        <fullName evidence="5">Alpha/beta hydrolase family protein</fullName>
    </submittedName>
</protein>
<evidence type="ECO:0000256" key="1">
    <source>
        <dbReference type="ARBA" id="ARBA00022801"/>
    </source>
</evidence>
<feature type="signal peptide" evidence="4">
    <location>
        <begin position="1"/>
        <end position="33"/>
    </location>
</feature>
<evidence type="ECO:0000313" key="5">
    <source>
        <dbReference type="EMBL" id="MFC6879093.1"/>
    </source>
</evidence>
<accession>A0ABW2CBG3</accession>
<keyword evidence="4" id="KW-0732">Signal</keyword>
<dbReference type="Gene3D" id="3.40.50.1820">
    <property type="entry name" value="alpha/beta hydrolase"/>
    <property type="match status" value="1"/>
</dbReference>
<dbReference type="EMBL" id="JBHSXS010000002">
    <property type="protein sequence ID" value="MFC6879093.1"/>
    <property type="molecule type" value="Genomic_DNA"/>
</dbReference>
<comment type="caution">
    <text evidence="5">The sequence shown here is derived from an EMBL/GenBank/DDBJ whole genome shotgun (WGS) entry which is preliminary data.</text>
</comment>
<dbReference type="Pfam" id="PF03403">
    <property type="entry name" value="PAF-AH_p_II"/>
    <property type="match status" value="2"/>
</dbReference>
<keyword evidence="2" id="KW-0442">Lipid degradation</keyword>
<dbReference type="RefSeq" id="WP_378063061.1">
    <property type="nucleotide sequence ID" value="NZ_JBHSXS010000002.1"/>
</dbReference>
<reference evidence="6" key="1">
    <citation type="journal article" date="2019" name="Int. J. Syst. Evol. Microbiol.">
        <title>The Global Catalogue of Microorganisms (GCM) 10K type strain sequencing project: providing services to taxonomists for standard genome sequencing and annotation.</title>
        <authorList>
            <consortium name="The Broad Institute Genomics Platform"/>
            <consortium name="The Broad Institute Genome Sequencing Center for Infectious Disease"/>
            <person name="Wu L."/>
            <person name="Ma J."/>
        </authorList>
    </citation>
    <scope>NUCLEOTIDE SEQUENCE [LARGE SCALE GENOMIC DNA]</scope>
    <source>
        <strain evidence="6">JCM 3369</strain>
    </source>
</reference>
<keyword evidence="1 5" id="KW-0378">Hydrolase</keyword>
<dbReference type="PANTHER" id="PTHR10272:SF0">
    <property type="entry name" value="PLATELET-ACTIVATING FACTOR ACETYLHYDROLASE"/>
    <property type="match status" value="1"/>
</dbReference>
<evidence type="ECO:0000256" key="4">
    <source>
        <dbReference type="SAM" id="SignalP"/>
    </source>
</evidence>
<keyword evidence="3" id="KW-0443">Lipid metabolism</keyword>
<dbReference type="InterPro" id="IPR029058">
    <property type="entry name" value="AB_hydrolase_fold"/>
</dbReference>
<evidence type="ECO:0000256" key="2">
    <source>
        <dbReference type="ARBA" id="ARBA00022963"/>
    </source>
</evidence>
<dbReference type="Proteomes" id="UP001596380">
    <property type="component" value="Unassembled WGS sequence"/>
</dbReference>
<dbReference type="PANTHER" id="PTHR10272">
    <property type="entry name" value="PLATELET-ACTIVATING FACTOR ACETYLHYDROLASE"/>
    <property type="match status" value="1"/>
</dbReference>
<proteinExistence type="predicted"/>
<organism evidence="5 6">
    <name type="scientific">Actinomadura yumaensis</name>
    <dbReference type="NCBI Taxonomy" id="111807"/>
    <lineage>
        <taxon>Bacteria</taxon>
        <taxon>Bacillati</taxon>
        <taxon>Actinomycetota</taxon>
        <taxon>Actinomycetes</taxon>
        <taxon>Streptosporangiales</taxon>
        <taxon>Thermomonosporaceae</taxon>
        <taxon>Actinomadura</taxon>
    </lineage>
</organism>
<dbReference type="GO" id="GO:0016787">
    <property type="term" value="F:hydrolase activity"/>
    <property type="evidence" value="ECO:0007669"/>
    <property type="project" value="UniProtKB-KW"/>
</dbReference>
<evidence type="ECO:0000256" key="3">
    <source>
        <dbReference type="ARBA" id="ARBA00023098"/>
    </source>
</evidence>
<dbReference type="SUPFAM" id="SSF53474">
    <property type="entry name" value="alpha/beta-Hydrolases"/>
    <property type="match status" value="1"/>
</dbReference>
<keyword evidence="6" id="KW-1185">Reference proteome</keyword>
<gene>
    <name evidence="5" type="ORF">ACFQKB_04865</name>
</gene>
<sequence>MSVMTHRRGARRLALAAAGTTGLLLAVPAAATANVRAPGAGPAAAPAVTSARAVQAGGWRQVAPERREGRVRLALPEPTGPRRVGTTSLHLIDRSRRDPWTSPAPRELMVSLWYPARGAAGHPRAPWFPPAASELYEQQTSQGLRTPLDGVDFPVTHGHEGAPVAVRPGGHPVVLYSPGYGAERELNTALVEDLASRGYVVVTIDHTHESGIVEFPGGRVERGRTPPKPSPRDYARALRVRVDDARFVLDELAALDSGRNPDAEHRGLPRGVRGSLDLSKVGMFGHSFGGATAAQAMARDRRIRAGIDLDGSVDGPVQYTGLGRPFMLMANATHGRGNDPSWARFWRHLRGWRLQLRLRDSGHQTYTDVAPLVRQLENALPLPPDVVAEMTERIGTIDPGTAVAAQRAYIGSFFDLHLRRHDDRLLSGPSPRHPEIEFVP</sequence>